<gene>
    <name evidence="4" type="ORF">TSYNT_5293</name>
</gene>
<evidence type="ECO:0000256" key="1">
    <source>
        <dbReference type="ARBA" id="ARBA00010523"/>
    </source>
</evidence>
<evidence type="ECO:0000259" key="3">
    <source>
        <dbReference type="PROSITE" id="PS51464"/>
    </source>
</evidence>
<dbReference type="InterPro" id="IPR046348">
    <property type="entry name" value="SIS_dom_sf"/>
</dbReference>
<evidence type="ECO:0000256" key="2">
    <source>
        <dbReference type="ARBA" id="ARBA00023235"/>
    </source>
</evidence>
<dbReference type="OrthoDB" id="9771734at2"/>
<dbReference type="InterPro" id="IPR035484">
    <property type="entry name" value="SIS_PGI/PMI_1"/>
</dbReference>
<keyword evidence="2 4" id="KW-0413">Isomerase</keyword>
<dbReference type="PROSITE" id="PS51464">
    <property type="entry name" value="SIS"/>
    <property type="match status" value="1"/>
</dbReference>
<name>A0A0U9HCE8_9FIRM</name>
<dbReference type="NCBIfam" id="TIGR02128">
    <property type="entry name" value="G6PI_arch"/>
    <property type="match status" value="1"/>
</dbReference>
<dbReference type="STRING" id="224999.GCA_001485475_00446"/>
<dbReference type="EMBL" id="DF976999">
    <property type="protein sequence ID" value="GAQ24464.1"/>
    <property type="molecule type" value="Genomic_DNA"/>
</dbReference>
<dbReference type="SUPFAM" id="SSF53697">
    <property type="entry name" value="SIS domain"/>
    <property type="match status" value="1"/>
</dbReference>
<dbReference type="CDD" id="cd05017">
    <property type="entry name" value="SIS_PGI_PMI_1"/>
    <property type="match status" value="1"/>
</dbReference>
<dbReference type="NCBIfam" id="NF006423">
    <property type="entry name" value="PRK08674.1-2"/>
    <property type="match status" value="1"/>
</dbReference>
<dbReference type="CDD" id="cd05637">
    <property type="entry name" value="SIS_PGI_PMI_2"/>
    <property type="match status" value="1"/>
</dbReference>
<feature type="domain" description="SIS" evidence="3">
    <location>
        <begin position="37"/>
        <end position="174"/>
    </location>
</feature>
<proteinExistence type="inferred from homology"/>
<dbReference type="InterPro" id="IPR019490">
    <property type="entry name" value="Glu6P/Mann6P_isomerase_C"/>
</dbReference>
<dbReference type="Pfam" id="PF10432">
    <property type="entry name" value="bact-PGI_C"/>
    <property type="match status" value="1"/>
</dbReference>
<dbReference type="GO" id="GO:0005975">
    <property type="term" value="P:carbohydrate metabolic process"/>
    <property type="evidence" value="ECO:0007669"/>
    <property type="project" value="InterPro"/>
</dbReference>
<dbReference type="Proteomes" id="UP000062160">
    <property type="component" value="Unassembled WGS sequence"/>
</dbReference>
<dbReference type="GO" id="GO:0097367">
    <property type="term" value="F:carbohydrate derivative binding"/>
    <property type="evidence" value="ECO:0007669"/>
    <property type="project" value="InterPro"/>
</dbReference>
<comment type="similarity">
    <text evidence="1">Belongs to the PGI/PMI family.</text>
</comment>
<dbReference type="Gene3D" id="3.40.50.10490">
    <property type="entry name" value="Glucose-6-phosphate isomerase like protein, domain 1"/>
    <property type="match status" value="2"/>
</dbReference>
<dbReference type="AlphaFoldDB" id="A0A0U9HCE8"/>
<dbReference type="GO" id="GO:0004476">
    <property type="term" value="F:mannose-6-phosphate isomerase activity"/>
    <property type="evidence" value="ECO:0007669"/>
    <property type="project" value="InterPro"/>
</dbReference>
<dbReference type="GO" id="GO:1901135">
    <property type="term" value="P:carbohydrate derivative metabolic process"/>
    <property type="evidence" value="ECO:0007669"/>
    <property type="project" value="InterPro"/>
</dbReference>
<reference evidence="4" key="1">
    <citation type="journal article" date="2016" name="Genome Announc.">
        <title>Draft Genome Sequence of the Syntrophic Lactate-Degrading Bacterium Tepidanaerobacter syntrophicus JLT.</title>
        <authorList>
            <person name="Matsuura N."/>
            <person name="Ohashi A."/>
            <person name="Tourlousse D.M."/>
            <person name="Sekiguchi Y."/>
        </authorList>
    </citation>
    <scope>NUCLEOTIDE SEQUENCE [LARGE SCALE GENOMIC DNA]</scope>
    <source>
        <strain evidence="4">JL</strain>
    </source>
</reference>
<protein>
    <submittedName>
        <fullName evidence="4">Glucose/mannose-6-phosphate isomerase</fullName>
    </submittedName>
</protein>
<evidence type="ECO:0000313" key="5">
    <source>
        <dbReference type="Proteomes" id="UP000062160"/>
    </source>
</evidence>
<dbReference type="RefSeq" id="WP_059031530.1">
    <property type="nucleotide sequence ID" value="NZ_BSDN01000001.1"/>
</dbReference>
<organism evidence="4">
    <name type="scientific">Tepidanaerobacter syntrophicus</name>
    <dbReference type="NCBI Taxonomy" id="224999"/>
    <lineage>
        <taxon>Bacteria</taxon>
        <taxon>Bacillati</taxon>
        <taxon>Bacillota</taxon>
        <taxon>Clostridia</taxon>
        <taxon>Thermosediminibacterales</taxon>
        <taxon>Tepidanaerobacteraceae</taxon>
        <taxon>Tepidanaerobacter</taxon>
    </lineage>
</organism>
<evidence type="ECO:0000313" key="4">
    <source>
        <dbReference type="EMBL" id="GAQ24464.1"/>
    </source>
</evidence>
<keyword evidence="5" id="KW-1185">Reference proteome</keyword>
<sequence length="351" mass="38735">MLDDLKIIGELDKGGMFDLIYKFPDHCLEAVNIAKDVTSKIQFENILNVVITGMGGSAIGGDLVRMLAFKKSSIPIIVNRDYTMPSFVGNKTFVIASSYSGNTEETLAAYDEAKAKGAQIAVITTGGKLKEKADADNIPAIVVPAGLPPRAALGFSLFPILMLFQAMGIEIDGAANVEKPISLLKKMRDDYSPKTPEKNNPAKQLARKLFGKIPVIYGTANLTDVVAARWKGQMNENAKHPAFFNAFPELDHNEIMGYEGDIDLLKMLEIIILRSPNESERMKKRIEITRDILKEKVAGVTEIWPQGDSFLEHTLSHIMLGDYASAYLAILNNKDPKEIDFIDKLKEQMGD</sequence>
<dbReference type="Pfam" id="PF01380">
    <property type="entry name" value="SIS"/>
    <property type="match status" value="1"/>
</dbReference>
<dbReference type="InterPro" id="IPR001347">
    <property type="entry name" value="SIS_dom"/>
</dbReference>
<accession>A0A0U9HCE8</accession>
<dbReference type="GO" id="GO:0004347">
    <property type="term" value="F:glucose-6-phosphate isomerase activity"/>
    <property type="evidence" value="ECO:0007669"/>
    <property type="project" value="InterPro"/>
</dbReference>
<dbReference type="NCBIfam" id="NF006426">
    <property type="entry name" value="PRK08674.1-6"/>
    <property type="match status" value="1"/>
</dbReference>